<organism evidence="2 3">
    <name type="scientific">Pseudoxanthomonas composti</name>
    <dbReference type="NCBI Taxonomy" id="2137479"/>
    <lineage>
        <taxon>Bacteria</taxon>
        <taxon>Pseudomonadati</taxon>
        <taxon>Pseudomonadota</taxon>
        <taxon>Gammaproteobacteria</taxon>
        <taxon>Lysobacterales</taxon>
        <taxon>Lysobacteraceae</taxon>
        <taxon>Pseudoxanthomonas</taxon>
    </lineage>
</organism>
<dbReference type="AlphaFoldDB" id="A0A4Q1JS50"/>
<feature type="domain" description="Diphthamide synthase" evidence="1">
    <location>
        <begin position="14"/>
        <end position="211"/>
    </location>
</feature>
<proteinExistence type="predicted"/>
<dbReference type="InterPro" id="IPR014729">
    <property type="entry name" value="Rossmann-like_a/b/a_fold"/>
</dbReference>
<keyword evidence="3" id="KW-1185">Reference proteome</keyword>
<dbReference type="SUPFAM" id="SSF52402">
    <property type="entry name" value="Adenine nucleotide alpha hydrolases-like"/>
    <property type="match status" value="1"/>
</dbReference>
<dbReference type="InterPro" id="IPR002761">
    <property type="entry name" value="Diphthami_syn_dom"/>
</dbReference>
<dbReference type="RefSeq" id="WP_129472470.1">
    <property type="nucleotide sequence ID" value="NZ_SAWZ01000012.1"/>
</dbReference>
<gene>
    <name evidence="2" type="ORF">EPA99_17145</name>
</gene>
<evidence type="ECO:0000313" key="3">
    <source>
        <dbReference type="Proteomes" id="UP000289784"/>
    </source>
</evidence>
<dbReference type="Proteomes" id="UP000289784">
    <property type="component" value="Unassembled WGS sequence"/>
</dbReference>
<reference evidence="2 3" key="1">
    <citation type="submission" date="2019-01" db="EMBL/GenBank/DDBJ databases">
        <title>Pseudoxanthomonas composti sp. nov., isolated from compost.</title>
        <authorList>
            <person name="Yang G."/>
        </authorList>
    </citation>
    <scope>NUCLEOTIDE SEQUENCE [LARGE SCALE GENOMIC DNA]</scope>
    <source>
        <strain evidence="2 3">GSS15</strain>
    </source>
</reference>
<dbReference type="Gene3D" id="3.40.50.620">
    <property type="entry name" value="HUPs"/>
    <property type="match status" value="1"/>
</dbReference>
<protein>
    <submittedName>
        <fullName evidence="2">Adenine nucleotide alpha hydrolase</fullName>
    </submittedName>
</protein>
<keyword evidence="2" id="KW-0378">Hydrolase</keyword>
<comment type="caution">
    <text evidence="2">The sequence shown here is derived from an EMBL/GenBank/DDBJ whole genome shotgun (WGS) entry which is preliminary data.</text>
</comment>
<evidence type="ECO:0000259" key="1">
    <source>
        <dbReference type="Pfam" id="PF01902"/>
    </source>
</evidence>
<dbReference type="Gene3D" id="3.90.1490.10">
    <property type="entry name" value="putative n-type atp pyrophosphatase, domain 2"/>
    <property type="match status" value="1"/>
</dbReference>
<dbReference type="OrthoDB" id="3572539at2"/>
<accession>A0A4Q1JS50</accession>
<dbReference type="Pfam" id="PF01902">
    <property type="entry name" value="Diphthami_syn_2"/>
    <property type="match status" value="1"/>
</dbReference>
<dbReference type="GO" id="GO:0016787">
    <property type="term" value="F:hydrolase activity"/>
    <property type="evidence" value="ECO:0007669"/>
    <property type="project" value="UniProtKB-KW"/>
</dbReference>
<dbReference type="EMBL" id="SAWZ01000012">
    <property type="protein sequence ID" value="RXR00333.1"/>
    <property type="molecule type" value="Genomic_DNA"/>
</dbReference>
<name>A0A4Q1JS50_9GAMM</name>
<evidence type="ECO:0000313" key="2">
    <source>
        <dbReference type="EMBL" id="RXR00333.1"/>
    </source>
</evidence>
<sequence length="231" mass="25348">MPTHTPPARRQALLAWSGGKDSAWALHVLRQRADVEVVALLTTFTAEYERSSMQGVRRRVVRAQAQAAGLPLIEQEIRAGGDNAGYDAAMADALQRAQACWPALRTAAFGDLFLQDIRDYRVQRLSALGWEVETPLFGTDTAALARTMLQGGLRAALCCVDTTQLDAGFAGREFDHALLNDLPAQVDPCGERGEFHTCVREGPMFDRPLALARGQTLLRQARFAYTDYALS</sequence>